<keyword evidence="3 5" id="KW-1133">Transmembrane helix</keyword>
<evidence type="ECO:0000313" key="8">
    <source>
        <dbReference type="Proteomes" id="UP000183954"/>
    </source>
</evidence>
<protein>
    <submittedName>
        <fullName evidence="7">Uncharacterized membrane protein YkvA, DUF1232 family</fullName>
    </submittedName>
</protein>
<evidence type="ECO:0000313" key="7">
    <source>
        <dbReference type="EMBL" id="SHI13859.1"/>
    </source>
</evidence>
<evidence type="ECO:0000256" key="3">
    <source>
        <dbReference type="ARBA" id="ARBA00022989"/>
    </source>
</evidence>
<organism evidence="7 8">
    <name type="scientific">Desulfosporosinus lacus DSM 15449</name>
    <dbReference type="NCBI Taxonomy" id="1121420"/>
    <lineage>
        <taxon>Bacteria</taxon>
        <taxon>Bacillati</taxon>
        <taxon>Bacillota</taxon>
        <taxon>Clostridia</taxon>
        <taxon>Eubacteriales</taxon>
        <taxon>Desulfitobacteriaceae</taxon>
        <taxon>Desulfosporosinus</taxon>
    </lineage>
</organism>
<dbReference type="Pfam" id="PF06803">
    <property type="entry name" value="DUF1232"/>
    <property type="match status" value="1"/>
</dbReference>
<dbReference type="OrthoDB" id="9800202at2"/>
<name>A0A1M5YPQ9_9FIRM</name>
<dbReference type="Proteomes" id="UP000183954">
    <property type="component" value="Unassembled WGS sequence"/>
</dbReference>
<keyword evidence="2 5" id="KW-0812">Transmembrane</keyword>
<feature type="domain" description="DUF1232" evidence="6">
    <location>
        <begin position="76"/>
        <end position="110"/>
    </location>
</feature>
<keyword evidence="8" id="KW-1185">Reference proteome</keyword>
<dbReference type="STRING" id="1121420.SAMN02746098_02617"/>
<keyword evidence="4 5" id="KW-0472">Membrane</keyword>
<evidence type="ECO:0000256" key="2">
    <source>
        <dbReference type="ARBA" id="ARBA00022692"/>
    </source>
</evidence>
<evidence type="ECO:0000259" key="6">
    <source>
        <dbReference type="Pfam" id="PF06803"/>
    </source>
</evidence>
<evidence type="ECO:0000256" key="5">
    <source>
        <dbReference type="SAM" id="Phobius"/>
    </source>
</evidence>
<dbReference type="RefSeq" id="WP_073030167.1">
    <property type="nucleotide sequence ID" value="NZ_FQXJ01000008.1"/>
</dbReference>
<evidence type="ECO:0000256" key="1">
    <source>
        <dbReference type="ARBA" id="ARBA00004127"/>
    </source>
</evidence>
<gene>
    <name evidence="7" type="ORF">SAMN02746098_02617</name>
</gene>
<comment type="subcellular location">
    <subcellularLocation>
        <location evidence="1">Endomembrane system</location>
        <topology evidence="1">Multi-pass membrane protein</topology>
    </subcellularLocation>
</comment>
<dbReference type="InterPro" id="IPR010652">
    <property type="entry name" value="DUF1232"/>
</dbReference>
<feature type="transmembrane region" description="Helical" evidence="5">
    <location>
        <begin position="71"/>
        <end position="90"/>
    </location>
</feature>
<proteinExistence type="predicted"/>
<sequence>MTTDKLNNKRLKPYQKKAAKYISDKKKSLDLLNNAMKKANAKRGALGETWEKFQLLFGVFKDWINGNYKEMPMRSLLMIVLGIVYFVSPIDGIFDYIPFAGLIDDAAVAGFVISQVSVDLERYKLWKKQVEADSTSSSVSEASS</sequence>
<reference evidence="8" key="1">
    <citation type="submission" date="2016-11" db="EMBL/GenBank/DDBJ databases">
        <authorList>
            <person name="Varghese N."/>
            <person name="Submissions S."/>
        </authorList>
    </citation>
    <scope>NUCLEOTIDE SEQUENCE [LARGE SCALE GENOMIC DNA]</scope>
    <source>
        <strain evidence="8">DSM 15449</strain>
    </source>
</reference>
<dbReference type="GO" id="GO:0012505">
    <property type="term" value="C:endomembrane system"/>
    <property type="evidence" value="ECO:0007669"/>
    <property type="project" value="UniProtKB-SubCell"/>
</dbReference>
<accession>A0A1M5YPQ9</accession>
<evidence type="ECO:0000256" key="4">
    <source>
        <dbReference type="ARBA" id="ARBA00023136"/>
    </source>
</evidence>
<dbReference type="AlphaFoldDB" id="A0A1M5YPQ9"/>
<dbReference type="EMBL" id="FQXJ01000008">
    <property type="protein sequence ID" value="SHI13859.1"/>
    <property type="molecule type" value="Genomic_DNA"/>
</dbReference>